<dbReference type="Proteomes" id="UP000532247">
    <property type="component" value="Unassembled WGS sequence"/>
</dbReference>
<comment type="caution">
    <text evidence="2">The sequence shown here is derived from an EMBL/GenBank/DDBJ whole genome shotgun (WGS) entry which is preliminary data.</text>
</comment>
<protein>
    <submittedName>
        <fullName evidence="2">Uncharacterized protein</fullName>
    </submittedName>
</protein>
<feature type="signal peptide" evidence="1">
    <location>
        <begin position="1"/>
        <end position="34"/>
    </location>
</feature>
<evidence type="ECO:0000256" key="1">
    <source>
        <dbReference type="SAM" id="SignalP"/>
    </source>
</evidence>
<organism evidence="2 3">
    <name type="scientific">Vibrio alginolyticus</name>
    <dbReference type="NCBI Taxonomy" id="663"/>
    <lineage>
        <taxon>Bacteria</taxon>
        <taxon>Pseudomonadati</taxon>
        <taxon>Pseudomonadota</taxon>
        <taxon>Gammaproteobacteria</taxon>
        <taxon>Vibrionales</taxon>
        <taxon>Vibrionaceae</taxon>
        <taxon>Vibrio</taxon>
    </lineage>
</organism>
<accession>A0A7Y4B594</accession>
<dbReference type="RefSeq" id="WP_226083278.1">
    <property type="nucleotide sequence ID" value="NZ_JAKNPI010000002.1"/>
</dbReference>
<evidence type="ECO:0000313" key="2">
    <source>
        <dbReference type="EMBL" id="NOI10954.1"/>
    </source>
</evidence>
<sequence length="204" mass="24054">MSWFDVNQLEQCMRFYLRLLLSLCFCSVTFPALSTPSWWQDTLSAMPYSNLKERIEKSGSWYGCEVQLLDSSTFISAFCLDDFSYYHQHLYGEVILRRESAQFSFLTEYEWQRLNDLLLNLRKDGLVLRRVTIGQEHYDVVEALEKKSSELVDKEVILLMNRYPQEAIRSLLWVKPDEFLTPSPSLNVHLRSDGEIIEVKVTRF</sequence>
<feature type="chain" id="PRO_5031018348" evidence="1">
    <location>
        <begin position="35"/>
        <end position="204"/>
    </location>
</feature>
<name>A0A7Y4B594_VIBAL</name>
<dbReference type="EMBL" id="VTYF01000012">
    <property type="protein sequence ID" value="NOI10954.1"/>
    <property type="molecule type" value="Genomic_DNA"/>
</dbReference>
<reference evidence="2 3" key="1">
    <citation type="submission" date="2019-09" db="EMBL/GenBank/DDBJ databases">
        <title>Draft genome sequencing and comparative genomics of hatchery-associated Vibrios.</title>
        <authorList>
            <person name="Kehlet-Delgado H."/>
            <person name="Mueller R.S."/>
        </authorList>
    </citation>
    <scope>NUCLEOTIDE SEQUENCE [LARGE SCALE GENOMIC DNA]</scope>
    <source>
        <strain evidence="2 3">081416A</strain>
    </source>
</reference>
<evidence type="ECO:0000313" key="3">
    <source>
        <dbReference type="Proteomes" id="UP000532247"/>
    </source>
</evidence>
<keyword evidence="1" id="KW-0732">Signal</keyword>
<gene>
    <name evidence="2" type="ORF">F0254_19155</name>
</gene>
<proteinExistence type="predicted"/>
<dbReference type="AlphaFoldDB" id="A0A7Y4B594"/>